<organism evidence="2 3">
    <name type="scientific">Caenorhabditis nigoni</name>
    <dbReference type="NCBI Taxonomy" id="1611254"/>
    <lineage>
        <taxon>Eukaryota</taxon>
        <taxon>Metazoa</taxon>
        <taxon>Ecdysozoa</taxon>
        <taxon>Nematoda</taxon>
        <taxon>Chromadorea</taxon>
        <taxon>Rhabditida</taxon>
        <taxon>Rhabditina</taxon>
        <taxon>Rhabditomorpha</taxon>
        <taxon>Rhabditoidea</taxon>
        <taxon>Rhabditidae</taxon>
        <taxon>Peloderinae</taxon>
        <taxon>Caenorhabditis</taxon>
    </lineage>
</organism>
<dbReference type="InterPro" id="IPR055468">
    <property type="entry name" value="DUF7040"/>
</dbReference>
<evidence type="ECO:0000259" key="1">
    <source>
        <dbReference type="Pfam" id="PF23051"/>
    </source>
</evidence>
<name>A0A2G5TTX0_9PELO</name>
<proteinExistence type="predicted"/>
<keyword evidence="3" id="KW-1185">Reference proteome</keyword>
<dbReference type="AlphaFoldDB" id="A0A2G5TTX0"/>
<dbReference type="EMBL" id="PDUG01000005">
    <property type="protein sequence ID" value="PIC30712.1"/>
    <property type="molecule type" value="Genomic_DNA"/>
</dbReference>
<comment type="caution">
    <text evidence="2">The sequence shown here is derived from an EMBL/GenBank/DDBJ whole genome shotgun (WGS) entry which is preliminary data.</text>
</comment>
<dbReference type="Proteomes" id="UP000230233">
    <property type="component" value="Chromosome V"/>
</dbReference>
<feature type="domain" description="DUF7040" evidence="1">
    <location>
        <begin position="15"/>
        <end position="116"/>
    </location>
</feature>
<protein>
    <recommendedName>
        <fullName evidence="1">DUF7040 domain-containing protein</fullName>
    </recommendedName>
</protein>
<evidence type="ECO:0000313" key="3">
    <source>
        <dbReference type="Proteomes" id="UP000230233"/>
    </source>
</evidence>
<gene>
    <name evidence="2" type="primary">Cnig_chr_V.g21863</name>
    <name evidence="2" type="ORF">B9Z55_021863</name>
</gene>
<dbReference type="Pfam" id="PF23051">
    <property type="entry name" value="DUF7040"/>
    <property type="match status" value="1"/>
</dbReference>
<sequence length="132" mass="16267">MTERRWSYQSLSVSKMFERDEDRFLPRNERRVKADVHFWDETIGKVDIPTGNREKNQKTLRPQTVIFYRVDRIRDQTRRRTIIVKVYIKLVDDYTERVQMVKNPMVAFFKIVRFRGFYDKKNRLIQDVLKFD</sequence>
<evidence type="ECO:0000313" key="2">
    <source>
        <dbReference type="EMBL" id="PIC30712.1"/>
    </source>
</evidence>
<dbReference type="OrthoDB" id="5908467at2759"/>
<reference evidence="3" key="1">
    <citation type="submission" date="2017-10" db="EMBL/GenBank/DDBJ databases">
        <title>Rapid genome shrinkage in a self-fertile nematode reveals novel sperm competition proteins.</title>
        <authorList>
            <person name="Yin D."/>
            <person name="Schwarz E.M."/>
            <person name="Thomas C.G."/>
            <person name="Felde R.L."/>
            <person name="Korf I.F."/>
            <person name="Cutter A.D."/>
            <person name="Schartner C.M."/>
            <person name="Ralston E.J."/>
            <person name="Meyer B.J."/>
            <person name="Haag E.S."/>
        </authorList>
    </citation>
    <scope>NUCLEOTIDE SEQUENCE [LARGE SCALE GENOMIC DNA]</scope>
    <source>
        <strain evidence="3">JU1422</strain>
    </source>
</reference>
<accession>A0A2G5TTX0</accession>